<dbReference type="GO" id="GO:0016887">
    <property type="term" value="F:ATP hydrolysis activity"/>
    <property type="evidence" value="ECO:0007669"/>
    <property type="project" value="InterPro"/>
</dbReference>
<keyword evidence="6" id="KW-1185">Reference proteome</keyword>
<evidence type="ECO:0000259" key="4">
    <source>
        <dbReference type="PROSITE" id="PS50893"/>
    </source>
</evidence>
<dbReference type="InterPro" id="IPR017871">
    <property type="entry name" value="ABC_transporter-like_CS"/>
</dbReference>
<dbReference type="KEGG" id="eff:skT53_35100"/>
<evidence type="ECO:0000256" key="2">
    <source>
        <dbReference type="ARBA" id="ARBA00022741"/>
    </source>
</evidence>
<dbReference type="GO" id="GO:0005524">
    <property type="term" value="F:ATP binding"/>
    <property type="evidence" value="ECO:0007669"/>
    <property type="project" value="UniProtKB-KW"/>
</dbReference>
<accession>A0A7I8DEP3</accession>
<evidence type="ECO:0000313" key="5">
    <source>
        <dbReference type="EMBL" id="BCJ88525.1"/>
    </source>
</evidence>
<evidence type="ECO:0000313" key="6">
    <source>
        <dbReference type="Proteomes" id="UP000593802"/>
    </source>
</evidence>
<dbReference type="PANTHER" id="PTHR42788">
    <property type="entry name" value="TAURINE IMPORT ATP-BINDING PROTEIN-RELATED"/>
    <property type="match status" value="1"/>
</dbReference>
<reference evidence="5 6" key="1">
    <citation type="submission" date="2020-08" db="EMBL/GenBank/DDBJ databases">
        <title>Complete Genome Sequence of Effusibacillus dendaii Strain skT53, Isolated from Farmland soil.</title>
        <authorList>
            <person name="Konishi T."/>
            <person name="Kawasaki H."/>
        </authorList>
    </citation>
    <scope>NUCLEOTIDE SEQUENCE [LARGE SCALE GENOMIC DNA]</scope>
    <source>
        <strain evidence="6">skT53</strain>
    </source>
</reference>
<dbReference type="CDD" id="cd03293">
    <property type="entry name" value="ABC_NrtD_SsuB_transporters"/>
    <property type="match status" value="1"/>
</dbReference>
<dbReference type="Pfam" id="PF00005">
    <property type="entry name" value="ABC_tran"/>
    <property type="match status" value="1"/>
</dbReference>
<dbReference type="PANTHER" id="PTHR42788:SF21">
    <property type="entry name" value="ABC TRANSPORTER ATP-BINDING PROTEIN"/>
    <property type="match status" value="1"/>
</dbReference>
<evidence type="ECO:0000256" key="1">
    <source>
        <dbReference type="ARBA" id="ARBA00022448"/>
    </source>
</evidence>
<sequence length="255" mass="28666">MTAAIAFQHITQKYLSLSGETTAVEQFDCKIEEGEFIGIVGPSGCGKSTLLSLLAGLFRPTVGDVRLFGESVTQPSPAIGYMLQQDYLLPWRTILDNVCIGLEIRGLKNKETIDYARELLIEMGLSGTENKYPHQLSGGMRQRAALVRTLAVKPKVLLLDEPFSALDYQIKLQLEELIAKTLQKYRMTSVLVTHDLGEAIAMCDRVLVMASRPGRLKNVVDVPQEIRRLAPMEAREHPDFHPLFRQLWEDLQNEQ</sequence>
<dbReference type="InterPro" id="IPR027417">
    <property type="entry name" value="P-loop_NTPase"/>
</dbReference>
<dbReference type="AlphaFoldDB" id="A0A7I8DEP3"/>
<dbReference type="RefSeq" id="WP_200759119.1">
    <property type="nucleotide sequence ID" value="NZ_AP023366.1"/>
</dbReference>
<dbReference type="PROSITE" id="PS50893">
    <property type="entry name" value="ABC_TRANSPORTER_2"/>
    <property type="match status" value="1"/>
</dbReference>
<organism evidence="5 6">
    <name type="scientific">Effusibacillus dendaii</name>
    <dbReference type="NCBI Taxonomy" id="2743772"/>
    <lineage>
        <taxon>Bacteria</taxon>
        <taxon>Bacillati</taxon>
        <taxon>Bacillota</taxon>
        <taxon>Bacilli</taxon>
        <taxon>Bacillales</taxon>
        <taxon>Alicyclobacillaceae</taxon>
        <taxon>Effusibacillus</taxon>
    </lineage>
</organism>
<dbReference type="Proteomes" id="UP000593802">
    <property type="component" value="Chromosome"/>
</dbReference>
<dbReference type="SMART" id="SM00382">
    <property type="entry name" value="AAA"/>
    <property type="match status" value="1"/>
</dbReference>
<dbReference type="InterPro" id="IPR003439">
    <property type="entry name" value="ABC_transporter-like_ATP-bd"/>
</dbReference>
<dbReference type="PROSITE" id="PS00211">
    <property type="entry name" value="ABC_TRANSPORTER_1"/>
    <property type="match status" value="1"/>
</dbReference>
<dbReference type="InterPro" id="IPR003593">
    <property type="entry name" value="AAA+_ATPase"/>
</dbReference>
<dbReference type="SUPFAM" id="SSF52540">
    <property type="entry name" value="P-loop containing nucleoside triphosphate hydrolases"/>
    <property type="match status" value="1"/>
</dbReference>
<protein>
    <submittedName>
        <fullName evidence="5">ABC transporter ATP-binding protein</fullName>
    </submittedName>
</protein>
<dbReference type="EMBL" id="AP023366">
    <property type="protein sequence ID" value="BCJ88525.1"/>
    <property type="molecule type" value="Genomic_DNA"/>
</dbReference>
<proteinExistence type="predicted"/>
<evidence type="ECO:0000256" key="3">
    <source>
        <dbReference type="ARBA" id="ARBA00022840"/>
    </source>
</evidence>
<gene>
    <name evidence="5" type="ORF">skT53_35100</name>
</gene>
<dbReference type="Gene3D" id="3.40.50.300">
    <property type="entry name" value="P-loop containing nucleotide triphosphate hydrolases"/>
    <property type="match status" value="1"/>
</dbReference>
<name>A0A7I8DEP3_9BACL</name>
<feature type="domain" description="ABC transporter" evidence="4">
    <location>
        <begin position="5"/>
        <end position="232"/>
    </location>
</feature>
<keyword evidence="1" id="KW-0813">Transport</keyword>
<keyword evidence="3 5" id="KW-0067">ATP-binding</keyword>
<dbReference type="InterPro" id="IPR050166">
    <property type="entry name" value="ABC_transporter_ATP-bind"/>
</dbReference>
<keyword evidence="2" id="KW-0547">Nucleotide-binding</keyword>